<protein>
    <recommendedName>
        <fullName evidence="2">Gypsy retrotransposon integrase-like protein 1</fullName>
    </recommendedName>
</protein>
<sequence length="393" mass="44500">MDHKNLQYLPRSKTFKPQTSTLGTILHTLQLQDYIPPRFQESPILWNQGTNIQQATLQEPAPLECPEGKIYVPRSQRQPLLGAAHQSPGSGRPGSKRTLSLLQSHYWWPSMRRDTIRGLPTALETAEHLFQQVFRHFGLPEEIVSDHGPQFISHAWKAFFKLLGFSVNLSSGYHPQTNGQPERKIQELGRYFRAYCPPRYHQLNTFPRAVRQHKRFADTRRRIGAVRGSGLAVHPRSTSASALLQAESLLRWSVQNPEADQRRHLPASAPTQIMREPPPPEVLDQPSIFTVHELLDSRRRGGHLEYLVDWEGYGPEERSWVPRDDVLDPTLLQEFHRNHPDRPAPRSRGRPLRRVRASGAAPGGGGSVRHSPQPPPSATTPVAPPTHSSSPQF</sequence>
<dbReference type="InterPro" id="IPR000953">
    <property type="entry name" value="Chromo/chromo_shadow_dom"/>
</dbReference>
<dbReference type="InterPro" id="IPR036397">
    <property type="entry name" value="RNaseH_sf"/>
</dbReference>
<dbReference type="PROSITE" id="PS50013">
    <property type="entry name" value="CHROMO_2"/>
    <property type="match status" value="1"/>
</dbReference>
<dbReference type="SUPFAM" id="SSF54160">
    <property type="entry name" value="Chromo domain-like"/>
    <property type="match status" value="1"/>
</dbReference>
<dbReference type="EMBL" id="JACTAM010000009">
    <property type="protein sequence ID" value="KAI2660447.1"/>
    <property type="molecule type" value="Genomic_DNA"/>
</dbReference>
<reference evidence="6 7" key="1">
    <citation type="submission" date="2022-01" db="EMBL/GenBank/DDBJ databases">
        <title>A high-quality chromosome-level genome assembly of rohu carp, Labeo rohita.</title>
        <authorList>
            <person name="Arick M.A. II"/>
            <person name="Hsu C.-Y."/>
            <person name="Magbanua Z."/>
            <person name="Pechanova O."/>
            <person name="Grover C."/>
            <person name="Miller E."/>
            <person name="Thrash A."/>
            <person name="Ezzel L."/>
            <person name="Alam S."/>
            <person name="Benzie J."/>
            <person name="Hamilton M."/>
            <person name="Karsi A."/>
            <person name="Lawrence M.L."/>
            <person name="Peterson D.G."/>
        </authorList>
    </citation>
    <scope>NUCLEOTIDE SEQUENCE [LARGE SCALE GENOMIC DNA]</scope>
    <source>
        <strain evidence="7">BAU-BD-2019</strain>
        <tissue evidence="6">Blood</tissue>
    </source>
</reference>
<feature type="domain" description="Integrase catalytic" evidence="5">
    <location>
        <begin position="120"/>
        <end position="243"/>
    </location>
</feature>
<dbReference type="InterPro" id="IPR050951">
    <property type="entry name" value="Retrovirus_Pol_polyprotein"/>
</dbReference>
<evidence type="ECO:0000256" key="1">
    <source>
        <dbReference type="ARBA" id="ARBA00004123"/>
    </source>
</evidence>
<feature type="compositionally biased region" description="Pro residues" evidence="3">
    <location>
        <begin position="372"/>
        <end position="384"/>
    </location>
</feature>
<dbReference type="SMART" id="SM00298">
    <property type="entry name" value="CHROMO"/>
    <property type="match status" value="1"/>
</dbReference>
<dbReference type="Proteomes" id="UP000830375">
    <property type="component" value="Unassembled WGS sequence"/>
</dbReference>
<feature type="domain" description="Chromo" evidence="4">
    <location>
        <begin position="289"/>
        <end position="347"/>
    </location>
</feature>
<dbReference type="CDD" id="cd00024">
    <property type="entry name" value="CD_CSD"/>
    <property type="match status" value="1"/>
</dbReference>
<dbReference type="PROSITE" id="PS50994">
    <property type="entry name" value="INTEGRASE"/>
    <property type="match status" value="1"/>
</dbReference>
<accession>A0ABQ8MDU2</accession>
<dbReference type="Gene3D" id="3.30.420.10">
    <property type="entry name" value="Ribonuclease H-like superfamily/Ribonuclease H"/>
    <property type="match status" value="1"/>
</dbReference>
<dbReference type="Gene3D" id="1.10.340.70">
    <property type="match status" value="1"/>
</dbReference>
<dbReference type="Pfam" id="PF17921">
    <property type="entry name" value="Integrase_H2C2"/>
    <property type="match status" value="1"/>
</dbReference>
<dbReference type="InterPro" id="IPR023780">
    <property type="entry name" value="Chromo_domain"/>
</dbReference>
<dbReference type="Gene3D" id="2.40.50.40">
    <property type="match status" value="1"/>
</dbReference>
<comment type="caution">
    <text evidence="6">The sequence shown here is derived from an EMBL/GenBank/DDBJ whole genome shotgun (WGS) entry which is preliminary data.</text>
</comment>
<feature type="region of interest" description="Disordered" evidence="3">
    <location>
        <begin position="259"/>
        <end position="284"/>
    </location>
</feature>
<dbReference type="PANTHER" id="PTHR37984">
    <property type="entry name" value="PROTEIN CBG26694"/>
    <property type="match status" value="1"/>
</dbReference>
<evidence type="ECO:0000313" key="6">
    <source>
        <dbReference type="EMBL" id="KAI2660447.1"/>
    </source>
</evidence>
<dbReference type="InterPro" id="IPR001584">
    <property type="entry name" value="Integrase_cat-core"/>
</dbReference>
<comment type="subcellular location">
    <subcellularLocation>
        <location evidence="1">Nucleus</location>
    </subcellularLocation>
</comment>
<dbReference type="InterPro" id="IPR012337">
    <property type="entry name" value="RNaseH-like_sf"/>
</dbReference>
<proteinExistence type="predicted"/>
<dbReference type="InterPro" id="IPR016197">
    <property type="entry name" value="Chromo-like_dom_sf"/>
</dbReference>
<dbReference type="Pfam" id="PF00385">
    <property type="entry name" value="Chromo"/>
    <property type="match status" value="1"/>
</dbReference>
<dbReference type="PANTHER" id="PTHR37984:SF5">
    <property type="entry name" value="PROTEIN NYNRIN-LIKE"/>
    <property type="match status" value="1"/>
</dbReference>
<keyword evidence="7" id="KW-1185">Reference proteome</keyword>
<evidence type="ECO:0000259" key="4">
    <source>
        <dbReference type="PROSITE" id="PS50013"/>
    </source>
</evidence>
<feature type="compositionally biased region" description="Basic and acidic residues" evidence="3">
    <location>
        <begin position="334"/>
        <end position="344"/>
    </location>
</feature>
<evidence type="ECO:0000256" key="3">
    <source>
        <dbReference type="SAM" id="MobiDB-lite"/>
    </source>
</evidence>
<name>A0ABQ8MDU2_LABRO</name>
<dbReference type="InterPro" id="IPR041588">
    <property type="entry name" value="Integrase_H2C2"/>
</dbReference>
<feature type="compositionally biased region" description="Basic residues" evidence="3">
    <location>
        <begin position="345"/>
        <end position="356"/>
    </location>
</feature>
<feature type="region of interest" description="Disordered" evidence="3">
    <location>
        <begin position="334"/>
        <end position="393"/>
    </location>
</feature>
<dbReference type="SUPFAM" id="SSF53098">
    <property type="entry name" value="Ribonuclease H-like"/>
    <property type="match status" value="1"/>
</dbReference>
<evidence type="ECO:0000313" key="7">
    <source>
        <dbReference type="Proteomes" id="UP000830375"/>
    </source>
</evidence>
<evidence type="ECO:0000259" key="5">
    <source>
        <dbReference type="PROSITE" id="PS50994"/>
    </source>
</evidence>
<evidence type="ECO:0000256" key="2">
    <source>
        <dbReference type="ARBA" id="ARBA00039658"/>
    </source>
</evidence>
<organism evidence="6 7">
    <name type="scientific">Labeo rohita</name>
    <name type="common">Indian major carp</name>
    <name type="synonym">Cyprinus rohita</name>
    <dbReference type="NCBI Taxonomy" id="84645"/>
    <lineage>
        <taxon>Eukaryota</taxon>
        <taxon>Metazoa</taxon>
        <taxon>Chordata</taxon>
        <taxon>Craniata</taxon>
        <taxon>Vertebrata</taxon>
        <taxon>Euteleostomi</taxon>
        <taxon>Actinopterygii</taxon>
        <taxon>Neopterygii</taxon>
        <taxon>Teleostei</taxon>
        <taxon>Ostariophysi</taxon>
        <taxon>Cypriniformes</taxon>
        <taxon>Cyprinidae</taxon>
        <taxon>Labeoninae</taxon>
        <taxon>Labeonini</taxon>
        <taxon>Labeo</taxon>
    </lineage>
</organism>
<gene>
    <name evidence="6" type="ORF">H4Q32_008010</name>
</gene>